<dbReference type="AlphaFoldDB" id="A0A699L9K1"/>
<dbReference type="EMBL" id="BKCJ010587868">
    <property type="protein sequence ID" value="GFB26187.1"/>
    <property type="molecule type" value="Genomic_DNA"/>
</dbReference>
<proteinExistence type="predicted"/>
<comment type="caution">
    <text evidence="1">The sequence shown here is derived from an EMBL/GenBank/DDBJ whole genome shotgun (WGS) entry which is preliminary data.</text>
</comment>
<accession>A0A699L9K1</accession>
<organism evidence="1">
    <name type="scientific">Tanacetum cinerariifolium</name>
    <name type="common">Dalmatian daisy</name>
    <name type="synonym">Chrysanthemum cinerariifolium</name>
    <dbReference type="NCBI Taxonomy" id="118510"/>
    <lineage>
        <taxon>Eukaryota</taxon>
        <taxon>Viridiplantae</taxon>
        <taxon>Streptophyta</taxon>
        <taxon>Embryophyta</taxon>
        <taxon>Tracheophyta</taxon>
        <taxon>Spermatophyta</taxon>
        <taxon>Magnoliopsida</taxon>
        <taxon>eudicotyledons</taxon>
        <taxon>Gunneridae</taxon>
        <taxon>Pentapetalae</taxon>
        <taxon>asterids</taxon>
        <taxon>campanulids</taxon>
        <taxon>Asterales</taxon>
        <taxon>Asteraceae</taxon>
        <taxon>Asteroideae</taxon>
        <taxon>Anthemideae</taxon>
        <taxon>Anthemidinae</taxon>
        <taxon>Tanacetum</taxon>
    </lineage>
</organism>
<sequence length="133" mass="14782">MIFKGLMMVEYKRCGALMIDYLSIVMTDKVSHTKEIDIVKLVVEIKSFGMSADESDKETGSSDGLQPKKGLMMVEYKRCGALMIDYLSIVMTDKVSHTKEIDIVKLVVEIKSFGMTADESDKETGSSDGLQPK</sequence>
<reference evidence="1" key="1">
    <citation type="journal article" date="2019" name="Sci. Rep.">
        <title>Draft genome of Tanacetum cinerariifolium, the natural source of mosquito coil.</title>
        <authorList>
            <person name="Yamashiro T."/>
            <person name="Shiraishi A."/>
            <person name="Satake H."/>
            <person name="Nakayama K."/>
        </authorList>
    </citation>
    <scope>NUCLEOTIDE SEQUENCE</scope>
</reference>
<name>A0A699L9K1_TANCI</name>
<gene>
    <name evidence="1" type="ORF">Tci_698158</name>
</gene>
<protein>
    <submittedName>
        <fullName evidence="1">Uncharacterized protein</fullName>
    </submittedName>
</protein>
<feature type="non-terminal residue" evidence="1">
    <location>
        <position position="133"/>
    </location>
</feature>
<evidence type="ECO:0000313" key="1">
    <source>
        <dbReference type="EMBL" id="GFB26187.1"/>
    </source>
</evidence>